<feature type="domain" description="Mechanosensitive ion channel MscS" evidence="8">
    <location>
        <begin position="105"/>
        <end position="168"/>
    </location>
</feature>
<dbReference type="SUPFAM" id="SSF82689">
    <property type="entry name" value="Mechanosensitive channel protein MscS (YggB), C-terminal domain"/>
    <property type="match status" value="1"/>
</dbReference>
<evidence type="ECO:0000256" key="2">
    <source>
        <dbReference type="ARBA" id="ARBA00008017"/>
    </source>
</evidence>
<evidence type="ECO:0000259" key="9">
    <source>
        <dbReference type="Pfam" id="PF21082"/>
    </source>
</evidence>
<dbReference type="EMBL" id="AP018042">
    <property type="protein sequence ID" value="BAX82539.1"/>
    <property type="molecule type" value="Genomic_DNA"/>
</dbReference>
<feature type="transmembrane region" description="Helical" evidence="7">
    <location>
        <begin position="55"/>
        <end position="75"/>
    </location>
</feature>
<dbReference type="InterPro" id="IPR011066">
    <property type="entry name" value="MscS_channel_C_sf"/>
</dbReference>
<dbReference type="Proteomes" id="UP000218267">
    <property type="component" value="Chromosome"/>
</dbReference>
<dbReference type="Pfam" id="PF00924">
    <property type="entry name" value="MS_channel_2nd"/>
    <property type="match status" value="1"/>
</dbReference>
<keyword evidence="4 7" id="KW-0812">Transmembrane</keyword>
<evidence type="ECO:0000313" key="11">
    <source>
        <dbReference type="Proteomes" id="UP000218267"/>
    </source>
</evidence>
<evidence type="ECO:0000256" key="5">
    <source>
        <dbReference type="ARBA" id="ARBA00022989"/>
    </source>
</evidence>
<sequence>MIELQEISNKTIELLPKIGLGIIVLFLFIMASWLIKKVITKRVKPKTKNPLLAEFLGKIVAFIITITGFVLFLHIIGLGGIAKNIMAGAGITTFVIGFAFKDIGENFLSGILMAFKSPFKVGDLIETNGTIGYVSELNLRESILKTLDGKDVYIPNSQIIKSPLFNYTIDGYLRYEITIGLDYNVDFKKVSDILKSILAEIPEVLTGDKKPMVVVDELATSTVNMRILYWIDTFTLKSKAYHLQIKSQILIRIVEDLNKNGIYLPADIVEIKNYNNQIIQTNKIAGTV</sequence>
<dbReference type="SUPFAM" id="SSF82861">
    <property type="entry name" value="Mechanosensitive channel protein MscS (YggB), transmembrane region"/>
    <property type="match status" value="1"/>
</dbReference>
<dbReference type="Pfam" id="PF21082">
    <property type="entry name" value="MS_channel_3rd"/>
    <property type="match status" value="1"/>
</dbReference>
<proteinExistence type="inferred from homology"/>
<keyword evidence="6 7" id="KW-0472">Membrane</keyword>
<dbReference type="AlphaFoldDB" id="A0A1Y1CPZ9"/>
<dbReference type="Gene3D" id="2.30.30.60">
    <property type="match status" value="1"/>
</dbReference>
<evidence type="ECO:0000256" key="1">
    <source>
        <dbReference type="ARBA" id="ARBA00004651"/>
    </source>
</evidence>
<dbReference type="InterPro" id="IPR010920">
    <property type="entry name" value="LSM_dom_sf"/>
</dbReference>
<dbReference type="GO" id="GO:0008381">
    <property type="term" value="F:mechanosensitive monoatomic ion channel activity"/>
    <property type="evidence" value="ECO:0007669"/>
    <property type="project" value="InterPro"/>
</dbReference>
<dbReference type="InterPro" id="IPR023408">
    <property type="entry name" value="MscS_beta-dom_sf"/>
</dbReference>
<dbReference type="InterPro" id="IPR011014">
    <property type="entry name" value="MscS_channel_TM-2"/>
</dbReference>
<gene>
    <name evidence="10" type="ORF">ALGA_4248</name>
</gene>
<keyword evidence="11" id="KW-1185">Reference proteome</keyword>
<evidence type="ECO:0000256" key="6">
    <source>
        <dbReference type="ARBA" id="ARBA00023136"/>
    </source>
</evidence>
<dbReference type="OrthoDB" id="9809206at2"/>
<dbReference type="Gene3D" id="3.30.70.100">
    <property type="match status" value="1"/>
</dbReference>
<protein>
    <recommendedName>
        <fullName evidence="12">Mechanosensitive ion channel protein MscS</fullName>
    </recommendedName>
</protein>
<dbReference type="PANTHER" id="PTHR30221:SF1">
    <property type="entry name" value="SMALL-CONDUCTANCE MECHANOSENSITIVE CHANNEL"/>
    <property type="match status" value="1"/>
</dbReference>
<evidence type="ECO:0000256" key="7">
    <source>
        <dbReference type="SAM" id="Phobius"/>
    </source>
</evidence>
<comment type="subcellular location">
    <subcellularLocation>
        <location evidence="1">Cell membrane</location>
        <topology evidence="1">Multi-pass membrane protein</topology>
    </subcellularLocation>
</comment>
<reference evidence="11" key="2">
    <citation type="journal article" date="2020" name="Antonie Van Leeuwenhoek">
        <title>Labilibaculum antarcticum sp. nov., a novel facultative anaerobic, psychrotorelant bacterium isolated from marine sediment of Antarctica.</title>
        <authorList>
            <person name="Watanabe M."/>
            <person name="Kojima H."/>
            <person name="Fukui M."/>
        </authorList>
    </citation>
    <scope>NUCLEOTIDE SEQUENCE [LARGE SCALE GENOMIC DNA]</scope>
    <source>
        <strain evidence="11">SPP2</strain>
    </source>
</reference>
<dbReference type="GO" id="GO:0005886">
    <property type="term" value="C:plasma membrane"/>
    <property type="evidence" value="ECO:0007669"/>
    <property type="project" value="UniProtKB-SubCell"/>
</dbReference>
<dbReference type="RefSeq" id="WP_096432940.1">
    <property type="nucleotide sequence ID" value="NZ_AP018042.1"/>
</dbReference>
<dbReference type="SUPFAM" id="SSF50182">
    <property type="entry name" value="Sm-like ribonucleoproteins"/>
    <property type="match status" value="1"/>
</dbReference>
<dbReference type="KEGG" id="mbas:ALGA_4248"/>
<dbReference type="PANTHER" id="PTHR30221">
    <property type="entry name" value="SMALL-CONDUCTANCE MECHANOSENSITIVE CHANNEL"/>
    <property type="match status" value="1"/>
</dbReference>
<keyword evidence="3" id="KW-1003">Cell membrane</keyword>
<dbReference type="InterPro" id="IPR045275">
    <property type="entry name" value="MscS_archaea/bacteria_type"/>
</dbReference>
<evidence type="ECO:0000313" key="10">
    <source>
        <dbReference type="EMBL" id="BAX82539.1"/>
    </source>
</evidence>
<feature type="domain" description="Mechanosensitive ion channel MscS C-terminal" evidence="9">
    <location>
        <begin position="176"/>
        <end position="262"/>
    </location>
</feature>
<reference evidence="10 11" key="1">
    <citation type="journal article" date="2018" name="Mar. Genomics">
        <title>Complete genome sequence of Marinifilaceae bacterium strain SPP2, isolated from the Antarctic marine sediment.</title>
        <authorList>
            <person name="Watanabe M."/>
            <person name="Kojima H."/>
            <person name="Fukui M."/>
        </authorList>
    </citation>
    <scope>NUCLEOTIDE SEQUENCE [LARGE SCALE GENOMIC DNA]</scope>
    <source>
        <strain evidence="10 11">SPP2</strain>
    </source>
</reference>
<evidence type="ECO:0000256" key="3">
    <source>
        <dbReference type="ARBA" id="ARBA00022475"/>
    </source>
</evidence>
<dbReference type="InterPro" id="IPR006685">
    <property type="entry name" value="MscS_channel_2nd"/>
</dbReference>
<dbReference type="InterPro" id="IPR049278">
    <property type="entry name" value="MS_channel_C"/>
</dbReference>
<evidence type="ECO:0000256" key="4">
    <source>
        <dbReference type="ARBA" id="ARBA00022692"/>
    </source>
</evidence>
<organism evidence="10 11">
    <name type="scientific">Labilibaculum antarcticum</name>
    <dbReference type="NCBI Taxonomy" id="1717717"/>
    <lineage>
        <taxon>Bacteria</taxon>
        <taxon>Pseudomonadati</taxon>
        <taxon>Bacteroidota</taxon>
        <taxon>Bacteroidia</taxon>
        <taxon>Marinilabiliales</taxon>
        <taxon>Marinifilaceae</taxon>
        <taxon>Labilibaculum</taxon>
    </lineage>
</organism>
<evidence type="ECO:0000259" key="8">
    <source>
        <dbReference type="Pfam" id="PF00924"/>
    </source>
</evidence>
<feature type="transmembrane region" description="Helical" evidence="7">
    <location>
        <begin position="18"/>
        <end position="35"/>
    </location>
</feature>
<keyword evidence="5 7" id="KW-1133">Transmembrane helix</keyword>
<comment type="similarity">
    <text evidence="2">Belongs to the MscS (TC 1.A.23) family.</text>
</comment>
<evidence type="ECO:0008006" key="12">
    <source>
        <dbReference type="Google" id="ProtNLM"/>
    </source>
</evidence>
<name>A0A1Y1CPZ9_9BACT</name>
<accession>A0A1Y1CPZ9</accession>
<dbReference type="Gene3D" id="1.10.287.1260">
    <property type="match status" value="1"/>
</dbReference>